<evidence type="ECO:0000313" key="20">
    <source>
        <dbReference type="Proteomes" id="UP001610335"/>
    </source>
</evidence>
<evidence type="ECO:0000256" key="7">
    <source>
        <dbReference type="ARBA" id="ARBA00022622"/>
    </source>
</evidence>
<keyword evidence="9 17" id="KW-0732">Signal</keyword>
<evidence type="ECO:0000256" key="17">
    <source>
        <dbReference type="SAM" id="SignalP"/>
    </source>
</evidence>
<keyword evidence="7" id="KW-0336">GPI-anchor</keyword>
<keyword evidence="13" id="KW-0325">Glycoprotein</keyword>
<organism evidence="19 20">
    <name type="scientific">Aspergillus cavernicola</name>
    <dbReference type="NCBI Taxonomy" id="176166"/>
    <lineage>
        <taxon>Eukaryota</taxon>
        <taxon>Fungi</taxon>
        <taxon>Dikarya</taxon>
        <taxon>Ascomycota</taxon>
        <taxon>Pezizomycotina</taxon>
        <taxon>Eurotiomycetes</taxon>
        <taxon>Eurotiomycetidae</taxon>
        <taxon>Eurotiales</taxon>
        <taxon>Aspergillaceae</taxon>
        <taxon>Aspergillus</taxon>
        <taxon>Aspergillus subgen. Nidulantes</taxon>
    </lineage>
</organism>
<accession>A0ABR4IS07</accession>
<evidence type="ECO:0000256" key="3">
    <source>
        <dbReference type="ARBA" id="ARBA00010031"/>
    </source>
</evidence>
<proteinExistence type="inferred from homology"/>
<evidence type="ECO:0000256" key="8">
    <source>
        <dbReference type="ARBA" id="ARBA00022723"/>
    </source>
</evidence>
<dbReference type="PANTHER" id="PTHR37928:SF2">
    <property type="entry name" value="GPI ANCHORED CFEM DOMAIN PROTEIN (AFU_ORTHOLOGUE AFUA_6G10580)"/>
    <property type="match status" value="1"/>
</dbReference>
<sequence length="192" mass="19295">MKLYQTIIVLLSTSLAQGQILDLPNCSLSCFLNSMAHDGCPSLTDFACHCRQPALVTQVRPCVQKACNQQDQSAVSNAVVTQCSSVGVPISIPPVSGSATQSNPTASGDSTALTTETTATASEPAVTPPTSTPSVESSTPVGSSSYVPSSTSPIQSSNPPASSSPFDGGAGSLNYGGKLAGAAAAVAARYLL</sequence>
<feature type="domain" description="CFEM" evidence="18">
    <location>
        <begin position="1"/>
        <end position="108"/>
    </location>
</feature>
<keyword evidence="8 15" id="KW-0479">Metal-binding</keyword>
<dbReference type="PANTHER" id="PTHR37928">
    <property type="entry name" value="CFEM DOMAIN PROTEIN (AFU_ORTHOLOGUE AFUA_6G14090)"/>
    <property type="match status" value="1"/>
</dbReference>
<comment type="caution">
    <text evidence="15">Lacks conserved residue(s) required for the propagation of feature annotation.</text>
</comment>
<keyword evidence="14" id="KW-0449">Lipoprotein</keyword>
<evidence type="ECO:0000256" key="5">
    <source>
        <dbReference type="ARBA" id="ARBA00022525"/>
    </source>
</evidence>
<keyword evidence="11" id="KW-0472">Membrane</keyword>
<evidence type="ECO:0000256" key="6">
    <source>
        <dbReference type="ARBA" id="ARBA00022617"/>
    </source>
</evidence>
<evidence type="ECO:0000256" key="9">
    <source>
        <dbReference type="ARBA" id="ARBA00022729"/>
    </source>
</evidence>
<evidence type="ECO:0000313" key="19">
    <source>
        <dbReference type="EMBL" id="KAL2830556.1"/>
    </source>
</evidence>
<feature type="compositionally biased region" description="Low complexity" evidence="16">
    <location>
        <begin position="132"/>
        <end position="160"/>
    </location>
</feature>
<dbReference type="EMBL" id="JBFXLS010000012">
    <property type="protein sequence ID" value="KAL2830556.1"/>
    <property type="molecule type" value="Genomic_DNA"/>
</dbReference>
<feature type="signal peptide" evidence="17">
    <location>
        <begin position="1"/>
        <end position="18"/>
    </location>
</feature>
<keyword evidence="12 15" id="KW-1015">Disulfide bond</keyword>
<evidence type="ECO:0000256" key="13">
    <source>
        <dbReference type="ARBA" id="ARBA00023180"/>
    </source>
</evidence>
<feature type="disulfide bond" evidence="15">
    <location>
        <begin position="50"/>
        <end position="83"/>
    </location>
</feature>
<dbReference type="Proteomes" id="UP001610335">
    <property type="component" value="Unassembled WGS sequence"/>
</dbReference>
<evidence type="ECO:0000256" key="14">
    <source>
        <dbReference type="ARBA" id="ARBA00023288"/>
    </source>
</evidence>
<dbReference type="PROSITE" id="PS52012">
    <property type="entry name" value="CFEM"/>
    <property type="match status" value="1"/>
</dbReference>
<keyword evidence="5" id="KW-0964">Secreted</keyword>
<gene>
    <name evidence="19" type="ORF">BDW59DRAFT_158470</name>
</gene>
<comment type="similarity">
    <text evidence="3">Belongs to the RBT5 family.</text>
</comment>
<dbReference type="InterPro" id="IPR008427">
    <property type="entry name" value="Extracellular_membr_CFEM_dom"/>
</dbReference>
<feature type="region of interest" description="Disordered" evidence="16">
    <location>
        <begin position="94"/>
        <end position="171"/>
    </location>
</feature>
<evidence type="ECO:0000256" key="12">
    <source>
        <dbReference type="ARBA" id="ARBA00023157"/>
    </source>
</evidence>
<evidence type="ECO:0000256" key="2">
    <source>
        <dbReference type="ARBA" id="ARBA00004613"/>
    </source>
</evidence>
<name>A0ABR4IS07_9EURO</name>
<evidence type="ECO:0000259" key="18">
    <source>
        <dbReference type="PROSITE" id="PS52012"/>
    </source>
</evidence>
<comment type="caution">
    <text evidence="19">The sequence shown here is derived from an EMBL/GenBank/DDBJ whole genome shotgun (WGS) entry which is preliminary data.</text>
</comment>
<protein>
    <recommendedName>
        <fullName evidence="18">CFEM domain-containing protein</fullName>
    </recommendedName>
</protein>
<evidence type="ECO:0000256" key="16">
    <source>
        <dbReference type="SAM" id="MobiDB-lite"/>
    </source>
</evidence>
<dbReference type="SMART" id="SM00747">
    <property type="entry name" value="CFEM"/>
    <property type="match status" value="1"/>
</dbReference>
<evidence type="ECO:0000256" key="4">
    <source>
        <dbReference type="ARBA" id="ARBA00022475"/>
    </source>
</evidence>
<keyword evidence="6 15" id="KW-0349">Heme</keyword>
<evidence type="ECO:0000256" key="1">
    <source>
        <dbReference type="ARBA" id="ARBA00004609"/>
    </source>
</evidence>
<keyword evidence="10 15" id="KW-0408">Iron</keyword>
<feature type="binding site" description="axial binding residue" evidence="15">
    <location>
        <position position="45"/>
    </location>
    <ligand>
        <name>heme</name>
        <dbReference type="ChEBI" id="CHEBI:30413"/>
    </ligand>
    <ligandPart>
        <name>Fe</name>
        <dbReference type="ChEBI" id="CHEBI:18248"/>
    </ligandPart>
</feature>
<feature type="chain" id="PRO_5046656368" description="CFEM domain-containing protein" evidence="17">
    <location>
        <begin position="19"/>
        <end position="192"/>
    </location>
</feature>
<feature type="compositionally biased region" description="Low complexity" evidence="16">
    <location>
        <begin position="110"/>
        <end position="125"/>
    </location>
</feature>
<evidence type="ECO:0000256" key="10">
    <source>
        <dbReference type="ARBA" id="ARBA00023004"/>
    </source>
</evidence>
<evidence type="ECO:0000256" key="15">
    <source>
        <dbReference type="PROSITE-ProRule" id="PRU01356"/>
    </source>
</evidence>
<keyword evidence="4" id="KW-1003">Cell membrane</keyword>
<feature type="compositionally biased region" description="Polar residues" evidence="16">
    <location>
        <begin position="97"/>
        <end position="109"/>
    </location>
</feature>
<keyword evidence="20" id="KW-1185">Reference proteome</keyword>
<evidence type="ECO:0000256" key="11">
    <source>
        <dbReference type="ARBA" id="ARBA00023136"/>
    </source>
</evidence>
<dbReference type="Pfam" id="PF05730">
    <property type="entry name" value="CFEM"/>
    <property type="match status" value="1"/>
</dbReference>
<dbReference type="InterPro" id="IPR051735">
    <property type="entry name" value="CFEM_domain"/>
</dbReference>
<reference evidence="19 20" key="1">
    <citation type="submission" date="2024-07" db="EMBL/GenBank/DDBJ databases">
        <title>Section-level genome sequencing and comparative genomics of Aspergillus sections Usti and Cavernicolus.</title>
        <authorList>
            <consortium name="Lawrence Berkeley National Laboratory"/>
            <person name="Nybo J.L."/>
            <person name="Vesth T.C."/>
            <person name="Theobald S."/>
            <person name="Frisvad J.C."/>
            <person name="Larsen T.O."/>
            <person name="Kjaerboelling I."/>
            <person name="Rothschild-Mancinelli K."/>
            <person name="Lyhne E.K."/>
            <person name="Kogle M.E."/>
            <person name="Barry K."/>
            <person name="Clum A."/>
            <person name="Na H."/>
            <person name="Ledsgaard L."/>
            <person name="Lin J."/>
            <person name="Lipzen A."/>
            <person name="Kuo A."/>
            <person name="Riley R."/>
            <person name="Mondo S."/>
            <person name="LaButti K."/>
            <person name="Haridas S."/>
            <person name="Pangalinan J."/>
            <person name="Salamov A.A."/>
            <person name="Simmons B.A."/>
            <person name="Magnuson J.K."/>
            <person name="Chen J."/>
            <person name="Drula E."/>
            <person name="Henrissat B."/>
            <person name="Wiebenga A."/>
            <person name="Lubbers R.J."/>
            <person name="Gomes A.C."/>
            <person name="Makela M.R."/>
            <person name="Stajich J."/>
            <person name="Grigoriev I.V."/>
            <person name="Mortensen U.H."/>
            <person name="De vries R.P."/>
            <person name="Baker S.E."/>
            <person name="Andersen M.R."/>
        </authorList>
    </citation>
    <scope>NUCLEOTIDE SEQUENCE [LARGE SCALE GENOMIC DNA]</scope>
    <source>
        <strain evidence="19 20">CBS 600.67</strain>
    </source>
</reference>
<comment type="subcellular location">
    <subcellularLocation>
        <location evidence="1">Cell membrane</location>
        <topology evidence="1">Lipid-anchor</topology>
        <topology evidence="1">GPI-anchor</topology>
    </subcellularLocation>
    <subcellularLocation>
        <location evidence="2">Secreted</location>
    </subcellularLocation>
</comment>